<dbReference type="Gene3D" id="2.60.40.10">
    <property type="entry name" value="Immunoglobulins"/>
    <property type="match status" value="1"/>
</dbReference>
<keyword evidence="2" id="KW-0732">Signal</keyword>
<feature type="chain" id="PRO_5032616862" evidence="2">
    <location>
        <begin position="22"/>
        <end position="705"/>
    </location>
</feature>
<dbReference type="GO" id="GO:0005975">
    <property type="term" value="P:carbohydrate metabolic process"/>
    <property type="evidence" value="ECO:0007669"/>
    <property type="project" value="InterPro"/>
</dbReference>
<dbReference type="Gene3D" id="3.40.50.1110">
    <property type="entry name" value="SGNH hydrolase"/>
    <property type="match status" value="2"/>
</dbReference>
<dbReference type="PANTHER" id="PTHR22901:SF0">
    <property type="entry name" value="SIALATE O-ACETYLESTERASE"/>
    <property type="match status" value="1"/>
</dbReference>
<comment type="caution">
    <text evidence="4">The sequence shown here is derived from an EMBL/GenBank/DDBJ whole genome shotgun (WGS) entry which is preliminary data.</text>
</comment>
<dbReference type="InterPro" id="IPR013783">
    <property type="entry name" value="Ig-like_fold"/>
</dbReference>
<sequence>MRKLYLALLALAAVVMLGACGSISAPDKMAGTFTVHKVYGDHMVLQCDRPIRISGTAAPGESVKVTIGDNSAYATAGDDGEWTAELPAMKAGMQPYSVVVTGKEGTPGVSFEDVLIGEVWLASGQSNMEMPVYSGRQFWNSANGKAEVAAADHPGIRLYNTNQRRSVSPGVEQKEIAGPGWVVCSPETVGPFSALGYYFARQLHKDLNVPVGVINSSWGGTPIQSWISEAGYRSADRAGELAKIESARTPSKEQEEKIAALKKKAKIAFDAWEKRFYAFDPAATAAAQAWKNPEFDDSGWQSEEMPSSPAADFDGIFWYRRTVTVPAEWAGKELTLSLGAIDDCDETFFNGEKVGATGTSTPNYWSVPRVYKIPGKLVKAGANTIAVRVADMYSNGGMAGPEPLFYLQLGNDKNDRIRLNGAWKYKVEFKIDTQKLGTRPTPPNDLSLTQNHPYFPATLYNSMIAPWTVYPIRGVIWYQGESNAGAYEEYMKLHPLLIQDWRNKWNNPEMPFLFIQLAAFERHSPAKPGPADFWKNRQPSDSSWPKLREVQTATLAIPNTGMAVAIDVGNPFDIHPADKQTLGYRLGKEAERICYGSKAISAGPLYERMTVEGNKVRLFFKNTGSGLVARDGAPASFAIAGKDGNFVWADAKIDGDTVLVWSDKVKEPVEVRYAWAGYPGNANLYNKEGFPASPFRTAKPDYLLK</sequence>
<protein>
    <submittedName>
        <fullName evidence="4">9-O-acetylesterase</fullName>
    </submittedName>
</protein>
<dbReference type="RefSeq" id="WP_168963149.1">
    <property type="nucleotide sequence ID" value="NZ_JABAEW010000031.1"/>
</dbReference>
<keyword evidence="1" id="KW-0378">Hydrolase</keyword>
<evidence type="ECO:0000256" key="1">
    <source>
        <dbReference type="ARBA" id="ARBA00022801"/>
    </source>
</evidence>
<proteinExistence type="predicted"/>
<gene>
    <name evidence="4" type="ORF">HF882_14770</name>
</gene>
<dbReference type="GO" id="GO:0001681">
    <property type="term" value="F:sialate O-acetylesterase activity"/>
    <property type="evidence" value="ECO:0007669"/>
    <property type="project" value="InterPro"/>
</dbReference>
<dbReference type="InterPro" id="IPR036514">
    <property type="entry name" value="SGNH_hydro_sf"/>
</dbReference>
<accession>A0A848AXA6</accession>
<organism evidence="4 5">
    <name type="scientific">Victivallis vadensis</name>
    <dbReference type="NCBI Taxonomy" id="172901"/>
    <lineage>
        <taxon>Bacteria</taxon>
        <taxon>Pseudomonadati</taxon>
        <taxon>Lentisphaerota</taxon>
        <taxon>Lentisphaeria</taxon>
        <taxon>Victivallales</taxon>
        <taxon>Victivallaceae</taxon>
        <taxon>Victivallis</taxon>
    </lineage>
</organism>
<dbReference type="SUPFAM" id="SSF49785">
    <property type="entry name" value="Galactose-binding domain-like"/>
    <property type="match status" value="1"/>
</dbReference>
<dbReference type="SUPFAM" id="SSF52266">
    <property type="entry name" value="SGNH hydrolase"/>
    <property type="match status" value="1"/>
</dbReference>
<feature type="signal peptide" evidence="2">
    <location>
        <begin position="1"/>
        <end position="21"/>
    </location>
</feature>
<dbReference type="PROSITE" id="PS51257">
    <property type="entry name" value="PROKAR_LIPOPROTEIN"/>
    <property type="match status" value="1"/>
</dbReference>
<dbReference type="PANTHER" id="PTHR22901">
    <property type="entry name" value="SIALATE O-ACETYLESTERASE"/>
    <property type="match status" value="1"/>
</dbReference>
<dbReference type="Proteomes" id="UP000576225">
    <property type="component" value="Unassembled WGS sequence"/>
</dbReference>
<feature type="domain" description="Sialate O-acetylesterase" evidence="3">
    <location>
        <begin position="458"/>
        <end position="565"/>
    </location>
</feature>
<evidence type="ECO:0000256" key="2">
    <source>
        <dbReference type="SAM" id="SignalP"/>
    </source>
</evidence>
<reference evidence="4 5" key="1">
    <citation type="submission" date="2020-04" db="EMBL/GenBank/DDBJ databases">
        <authorList>
            <person name="Hitch T.C.A."/>
            <person name="Wylensek D."/>
            <person name="Clavel T."/>
        </authorList>
    </citation>
    <scope>NUCLEOTIDE SEQUENCE [LARGE SCALE GENOMIC DNA]</scope>
    <source>
        <strain evidence="4 5">COR2-253-APC-1A</strain>
    </source>
</reference>
<dbReference type="Pfam" id="PF03629">
    <property type="entry name" value="SASA"/>
    <property type="match status" value="1"/>
</dbReference>
<evidence type="ECO:0000313" key="5">
    <source>
        <dbReference type="Proteomes" id="UP000576225"/>
    </source>
</evidence>
<dbReference type="EMBL" id="JABAEW010000031">
    <property type="protein sequence ID" value="NMD87848.1"/>
    <property type="molecule type" value="Genomic_DNA"/>
</dbReference>
<dbReference type="InterPro" id="IPR039329">
    <property type="entry name" value="SIAE"/>
</dbReference>
<name>A0A848AXA6_9BACT</name>
<dbReference type="AlphaFoldDB" id="A0A848AXA6"/>
<dbReference type="GO" id="GO:0004553">
    <property type="term" value="F:hydrolase activity, hydrolyzing O-glycosyl compounds"/>
    <property type="evidence" value="ECO:0007669"/>
    <property type="project" value="InterPro"/>
</dbReference>
<evidence type="ECO:0000259" key="3">
    <source>
        <dbReference type="Pfam" id="PF03629"/>
    </source>
</evidence>
<dbReference type="InterPro" id="IPR008979">
    <property type="entry name" value="Galactose-bd-like_sf"/>
</dbReference>
<dbReference type="InterPro" id="IPR005181">
    <property type="entry name" value="SASA"/>
</dbReference>
<evidence type="ECO:0000313" key="4">
    <source>
        <dbReference type="EMBL" id="NMD87848.1"/>
    </source>
</evidence>